<sequence>MKVRRRRHLPMPEDPSSKNQIFYFVDSNSSSREKRAHVMRHHVQEKRRQRKSSHPRSDSDKKSNRPLRFTPWPQRRPDLDHHDDYESFAPQEGPNGAHANGNSLTPLGLPLPSPSHSIDDFPPPSPVTLLDASRKDPFDSLPAISSRDDLELADYWTNKLTYWSGQNQYIKNLVFRAAMDHPLCFQTVILTYCARWKAQLYDLKDSKETEYHLAKAVEGIEEAKKGISGVDEDHLALALTGMSLHEDRFGDKQVARRYEDQAVQILRARSGAQSTVEVFMHYTRYVMMPPPVEMGEDGKQWLVTFLRAAEVMMMEHSATPFLATVPQRRLAFLMDSPLFPLLSSGPRPSQVPQDARKYVVRNAPTQEVTRTAALIYITAALWDFQESASKTGRFLSHIHGLVKEHKLDRYPACETFVWLLLEEGYPSDLKDPERGWSTGELLKMHKHLRPDLQFQYNEILFSLLTLSPPLRGIDAFEKELLEPV</sequence>
<dbReference type="OrthoDB" id="4206571at2759"/>
<feature type="compositionally biased region" description="Low complexity" evidence="1">
    <location>
        <begin position="103"/>
        <end position="116"/>
    </location>
</feature>
<name>A0A319E1D0_9EURO</name>
<reference evidence="2 3" key="1">
    <citation type="submission" date="2018-02" db="EMBL/GenBank/DDBJ databases">
        <title>The genomes of Aspergillus section Nigri reveals drivers in fungal speciation.</title>
        <authorList>
            <consortium name="DOE Joint Genome Institute"/>
            <person name="Vesth T.C."/>
            <person name="Nybo J."/>
            <person name="Theobald S."/>
            <person name="Brandl J."/>
            <person name="Frisvad J.C."/>
            <person name="Nielsen K.F."/>
            <person name="Lyhne E.K."/>
            <person name="Kogle M.E."/>
            <person name="Kuo A."/>
            <person name="Riley R."/>
            <person name="Clum A."/>
            <person name="Nolan M."/>
            <person name="Lipzen A."/>
            <person name="Salamov A."/>
            <person name="Henrissat B."/>
            <person name="Wiebenga A."/>
            <person name="De vries R.P."/>
            <person name="Grigoriev I.V."/>
            <person name="Mortensen U.H."/>
            <person name="Andersen M.R."/>
            <person name="Baker S.E."/>
        </authorList>
    </citation>
    <scope>NUCLEOTIDE SEQUENCE [LARGE SCALE GENOMIC DNA]</scope>
    <source>
        <strain evidence="2 3">CBS 707.79</strain>
    </source>
</reference>
<feature type="compositionally biased region" description="Basic and acidic residues" evidence="1">
    <location>
        <begin position="75"/>
        <end position="85"/>
    </location>
</feature>
<gene>
    <name evidence="2" type="ORF">BO71DRAFT_126643</name>
</gene>
<feature type="compositionally biased region" description="Basic residues" evidence="1">
    <location>
        <begin position="34"/>
        <end position="54"/>
    </location>
</feature>
<dbReference type="AlphaFoldDB" id="A0A319E1D0"/>
<evidence type="ECO:0000313" key="2">
    <source>
        <dbReference type="EMBL" id="PYH97543.1"/>
    </source>
</evidence>
<evidence type="ECO:0000313" key="3">
    <source>
        <dbReference type="Proteomes" id="UP000247810"/>
    </source>
</evidence>
<feature type="region of interest" description="Disordered" evidence="1">
    <location>
        <begin position="1"/>
        <end position="125"/>
    </location>
</feature>
<accession>A0A319E1D0</accession>
<protein>
    <submittedName>
        <fullName evidence="2">Uncharacterized protein</fullName>
    </submittedName>
</protein>
<dbReference type="EMBL" id="KZ825823">
    <property type="protein sequence ID" value="PYH97543.1"/>
    <property type="molecule type" value="Genomic_DNA"/>
</dbReference>
<proteinExistence type="predicted"/>
<dbReference type="VEuPathDB" id="FungiDB:BO71DRAFT_126643"/>
<evidence type="ECO:0000256" key="1">
    <source>
        <dbReference type="SAM" id="MobiDB-lite"/>
    </source>
</evidence>
<dbReference type="PANTHER" id="PTHR37540">
    <property type="entry name" value="TRANSCRIPTION FACTOR (ACR-2), PUTATIVE-RELATED-RELATED"/>
    <property type="match status" value="1"/>
</dbReference>
<dbReference type="Proteomes" id="UP000247810">
    <property type="component" value="Unassembled WGS sequence"/>
</dbReference>
<keyword evidence="3" id="KW-1185">Reference proteome</keyword>
<organism evidence="2 3">
    <name type="scientific">Aspergillus ellipticus CBS 707.79</name>
    <dbReference type="NCBI Taxonomy" id="1448320"/>
    <lineage>
        <taxon>Eukaryota</taxon>
        <taxon>Fungi</taxon>
        <taxon>Dikarya</taxon>
        <taxon>Ascomycota</taxon>
        <taxon>Pezizomycotina</taxon>
        <taxon>Eurotiomycetes</taxon>
        <taxon>Eurotiomycetidae</taxon>
        <taxon>Eurotiales</taxon>
        <taxon>Aspergillaceae</taxon>
        <taxon>Aspergillus</taxon>
        <taxon>Aspergillus subgen. Circumdati</taxon>
    </lineage>
</organism>
<dbReference type="PANTHER" id="PTHR37540:SF10">
    <property type="entry name" value="SIGMA-70 REGION 2 FAMILY PROTEIN"/>
    <property type="match status" value="1"/>
</dbReference>